<dbReference type="AlphaFoldDB" id="A0A896T9B1"/>
<evidence type="ECO:0000256" key="1">
    <source>
        <dbReference type="ARBA" id="ARBA00006484"/>
    </source>
</evidence>
<dbReference type="Proteomes" id="UP000663552">
    <property type="component" value="Chromosome"/>
</dbReference>
<organism evidence="3 4">
    <name type="scientific">Lactococcus lactis subsp. cremoris</name>
    <name type="common">Streptococcus cremoris</name>
    <dbReference type="NCBI Taxonomy" id="1359"/>
    <lineage>
        <taxon>Bacteria</taxon>
        <taxon>Bacillati</taxon>
        <taxon>Bacillota</taxon>
        <taxon>Bacilli</taxon>
        <taxon>Lactobacillales</taxon>
        <taxon>Streptococcaceae</taxon>
        <taxon>Lactococcus</taxon>
    </lineage>
</organism>
<proteinExistence type="inferred from homology"/>
<gene>
    <name evidence="3" type="ORF">LL1196_0986</name>
</gene>
<evidence type="ECO:0000313" key="3">
    <source>
        <dbReference type="EMBL" id="QSD62628.1"/>
    </source>
</evidence>
<sequence length="125" mass="13253">MSKVAAVTGSGQGIGFAIAKRLYNDGFKVAIIDYNEETAQQAAKELGGESFALRADVSDRDQVVAALEAVVEKFGDLNVVVNNAGIAPTTPIETITPEQFHQVYNINVGGVLWGTQAATQHFSVN</sequence>
<name>A0A896T9B1_LACLC</name>
<comment type="similarity">
    <text evidence="1">Belongs to the short-chain dehydrogenases/reductases (SDR) family.</text>
</comment>
<dbReference type="InterPro" id="IPR036291">
    <property type="entry name" value="NAD(P)-bd_dom_sf"/>
</dbReference>
<dbReference type="EMBL" id="CP032148">
    <property type="protein sequence ID" value="QSD62628.1"/>
    <property type="molecule type" value="Genomic_DNA"/>
</dbReference>
<dbReference type="InterPro" id="IPR002347">
    <property type="entry name" value="SDR_fam"/>
</dbReference>
<accession>A0A896T9B1</accession>
<dbReference type="PRINTS" id="PR01397">
    <property type="entry name" value="DHBDHDRGNASE"/>
</dbReference>
<evidence type="ECO:0000256" key="2">
    <source>
        <dbReference type="ARBA" id="ARBA00023002"/>
    </source>
</evidence>
<dbReference type="Pfam" id="PF00106">
    <property type="entry name" value="adh_short"/>
    <property type="match status" value="1"/>
</dbReference>
<dbReference type="GO" id="GO:0008667">
    <property type="term" value="F:2,3-dihydro-2,3-dihydroxybenzoate dehydrogenase activity"/>
    <property type="evidence" value="ECO:0007669"/>
    <property type="project" value="InterPro"/>
</dbReference>
<protein>
    <submittedName>
        <fullName evidence="3">Acetoin dehydrogenase</fullName>
    </submittedName>
</protein>
<reference evidence="3" key="1">
    <citation type="journal article" date="2020" name="Mol. Microbiol.">
        <title>The CWPS Rubik's cube: Linking diversity of cell wall polysaccharide structures with the encoded biosynthetic machinery of selected Lactococcus lactis strains.</title>
        <authorList>
            <person name="Mahony J."/>
            <person name="Frantzen C."/>
            <person name="Vinogradov E."/>
            <person name="Sadovskaya I."/>
            <person name="Theodorou I."/>
            <person name="Kelleher P."/>
            <person name="Chapot-Chartier M.P."/>
            <person name="Cambillau C."/>
            <person name="Holo H."/>
            <person name="van Sinderen D."/>
        </authorList>
    </citation>
    <scope>NUCLEOTIDE SEQUENCE</scope>
    <source>
        <strain evidence="3">1196</strain>
    </source>
</reference>
<dbReference type="PANTHER" id="PTHR43669:SF3">
    <property type="entry name" value="ALCOHOL DEHYDROGENASE, PUTATIVE (AFU_ORTHOLOGUE AFUA_3G03445)-RELATED"/>
    <property type="match status" value="1"/>
</dbReference>
<evidence type="ECO:0000313" key="4">
    <source>
        <dbReference type="Proteomes" id="UP000663552"/>
    </source>
</evidence>
<dbReference type="GO" id="GO:0019290">
    <property type="term" value="P:siderophore biosynthetic process"/>
    <property type="evidence" value="ECO:0007669"/>
    <property type="project" value="InterPro"/>
</dbReference>
<dbReference type="InterPro" id="IPR003560">
    <property type="entry name" value="DHB_DH"/>
</dbReference>
<keyword evidence="2" id="KW-0560">Oxidoreductase</keyword>
<dbReference type="PANTHER" id="PTHR43669">
    <property type="entry name" value="5-KETO-D-GLUCONATE 5-REDUCTASE"/>
    <property type="match status" value="1"/>
</dbReference>
<dbReference type="Gene3D" id="3.40.50.720">
    <property type="entry name" value="NAD(P)-binding Rossmann-like Domain"/>
    <property type="match status" value="1"/>
</dbReference>
<dbReference type="SUPFAM" id="SSF51735">
    <property type="entry name" value="NAD(P)-binding Rossmann-fold domains"/>
    <property type="match status" value="1"/>
</dbReference>